<gene>
    <name evidence="1" type="ORF">S03H2_72274</name>
</gene>
<feature type="non-terminal residue" evidence="1">
    <location>
        <position position="1"/>
    </location>
</feature>
<name>X1L9F3_9ZZZZ</name>
<proteinExistence type="predicted"/>
<comment type="caution">
    <text evidence="1">The sequence shown here is derived from an EMBL/GenBank/DDBJ whole genome shotgun (WGS) entry which is preliminary data.</text>
</comment>
<accession>X1L9F3</accession>
<dbReference type="AlphaFoldDB" id="X1L9F3"/>
<protein>
    <submittedName>
        <fullName evidence="1">Uncharacterized protein</fullName>
    </submittedName>
</protein>
<feature type="non-terminal residue" evidence="1">
    <location>
        <position position="65"/>
    </location>
</feature>
<sequence length="65" mass="7592">LYQTHASELHAIFTIDKKLPILYILSAFLKTTLLSGPDMMLEKLLLQKKTSILERWFNLILQSYP</sequence>
<organism evidence="1">
    <name type="scientific">marine sediment metagenome</name>
    <dbReference type="NCBI Taxonomy" id="412755"/>
    <lineage>
        <taxon>unclassified sequences</taxon>
        <taxon>metagenomes</taxon>
        <taxon>ecological metagenomes</taxon>
    </lineage>
</organism>
<reference evidence="1" key="1">
    <citation type="journal article" date="2014" name="Front. Microbiol.">
        <title>High frequency of phylogenetically diverse reductive dehalogenase-homologous genes in deep subseafloor sedimentary metagenomes.</title>
        <authorList>
            <person name="Kawai M."/>
            <person name="Futagami T."/>
            <person name="Toyoda A."/>
            <person name="Takaki Y."/>
            <person name="Nishi S."/>
            <person name="Hori S."/>
            <person name="Arai W."/>
            <person name="Tsubouchi T."/>
            <person name="Morono Y."/>
            <person name="Uchiyama I."/>
            <person name="Ito T."/>
            <person name="Fujiyama A."/>
            <person name="Inagaki F."/>
            <person name="Takami H."/>
        </authorList>
    </citation>
    <scope>NUCLEOTIDE SEQUENCE</scope>
    <source>
        <strain evidence="1">Expedition CK06-06</strain>
    </source>
</reference>
<evidence type="ECO:0000313" key="1">
    <source>
        <dbReference type="EMBL" id="GAH99039.1"/>
    </source>
</evidence>
<dbReference type="EMBL" id="BARU01048769">
    <property type="protein sequence ID" value="GAH99039.1"/>
    <property type="molecule type" value="Genomic_DNA"/>
</dbReference>